<name>A0A7K3LAU5_9MYCO</name>
<dbReference type="Proteomes" id="UP000466523">
    <property type="component" value="Unassembled WGS sequence"/>
</dbReference>
<evidence type="ECO:0000313" key="3">
    <source>
        <dbReference type="Proteomes" id="UP000466523"/>
    </source>
</evidence>
<organism evidence="2 3">
    <name type="scientific">Mycolicibacter kumamotonensis</name>
    <dbReference type="NCBI Taxonomy" id="354243"/>
    <lineage>
        <taxon>Bacteria</taxon>
        <taxon>Bacillati</taxon>
        <taxon>Actinomycetota</taxon>
        <taxon>Actinomycetes</taxon>
        <taxon>Mycobacteriales</taxon>
        <taxon>Mycobacteriaceae</taxon>
        <taxon>Mycolicibacter</taxon>
    </lineage>
</organism>
<comment type="caution">
    <text evidence="2">The sequence shown here is derived from an EMBL/GenBank/DDBJ whole genome shotgun (WGS) entry which is preliminary data.</text>
</comment>
<feature type="transmembrane region" description="Helical" evidence="1">
    <location>
        <begin position="41"/>
        <end position="65"/>
    </location>
</feature>
<keyword evidence="1" id="KW-1133">Transmembrane helix</keyword>
<dbReference type="AlphaFoldDB" id="A0A7K3LAU5"/>
<proteinExistence type="predicted"/>
<reference evidence="2 3" key="1">
    <citation type="submission" date="2020-01" db="EMBL/GenBank/DDBJ databases">
        <authorList>
            <person name="Sanchez-Estrada R."/>
            <person name="Gonzalez-Y-Merchand J.A."/>
            <person name="Rivera-Gutierrez S."/>
        </authorList>
    </citation>
    <scope>NUCLEOTIDE SEQUENCE [LARGE SCALE GENOMIC DNA]</scope>
    <source>
        <strain evidence="2 3">CST 7247</strain>
    </source>
</reference>
<dbReference type="EMBL" id="JAACYR010000024">
    <property type="protein sequence ID" value="NDJ89260.1"/>
    <property type="molecule type" value="Genomic_DNA"/>
</dbReference>
<gene>
    <name evidence="2" type="ORF">GWR20_08825</name>
</gene>
<dbReference type="RefSeq" id="WP_162112198.1">
    <property type="nucleotide sequence ID" value="NZ_JAACYR010000024.1"/>
</dbReference>
<evidence type="ECO:0000313" key="2">
    <source>
        <dbReference type="EMBL" id="NDJ89260.1"/>
    </source>
</evidence>
<accession>A0A7K3LAU5</accession>
<sequence length="196" mass="21023">MEGRLAKFLRKQFSARKDWPACRTRREAGGRIEPDMTTSRYGAWTLVTTAFVAVACVTFAGVWVFRHHRASPAASVDDCAVVAQLAQLWRADSENSVDALAQGNNNPLTEADGTAALSDKARAAAQSVSDPAIKDDLNSWADGFALLAQIIQGDAPESSPQDSSGEAERIQKAGGQIYLTADKLRTACPAAFAPRR</sequence>
<keyword evidence="1" id="KW-0812">Transmembrane</keyword>
<protein>
    <submittedName>
        <fullName evidence="2">Uncharacterized protein</fullName>
    </submittedName>
</protein>
<keyword evidence="1" id="KW-0472">Membrane</keyword>
<evidence type="ECO:0000256" key="1">
    <source>
        <dbReference type="SAM" id="Phobius"/>
    </source>
</evidence>